<dbReference type="CDD" id="cd04455">
    <property type="entry name" value="S1_NusA"/>
    <property type="match status" value="1"/>
</dbReference>
<evidence type="ECO:0000256" key="2">
    <source>
        <dbReference type="ARBA" id="ARBA00022490"/>
    </source>
</evidence>
<evidence type="ECO:0000256" key="7">
    <source>
        <dbReference type="HAMAP-Rule" id="MF_00945"/>
    </source>
</evidence>
<dbReference type="InterPro" id="IPR025249">
    <property type="entry name" value="TF_NusA_KH_1st"/>
</dbReference>
<dbReference type="Proteomes" id="UP001500298">
    <property type="component" value="Unassembled WGS sequence"/>
</dbReference>
<evidence type="ECO:0000313" key="11">
    <source>
        <dbReference type="Proteomes" id="UP001500298"/>
    </source>
</evidence>
<evidence type="ECO:0000256" key="8">
    <source>
        <dbReference type="SAM" id="MobiDB-lite"/>
    </source>
</evidence>
<dbReference type="SMART" id="SM00316">
    <property type="entry name" value="S1"/>
    <property type="match status" value="1"/>
</dbReference>
<keyword evidence="5 7" id="KW-0805">Transcription regulation</keyword>
<dbReference type="Gene3D" id="3.30.1480.10">
    <property type="entry name" value="NusA, N-terminal domain"/>
    <property type="match status" value="1"/>
</dbReference>
<feature type="compositionally biased region" description="Acidic residues" evidence="8">
    <location>
        <begin position="416"/>
        <end position="435"/>
    </location>
</feature>
<dbReference type="InterPro" id="IPR036555">
    <property type="entry name" value="NusA_N_sf"/>
</dbReference>
<dbReference type="PANTHER" id="PTHR22648:SF0">
    <property type="entry name" value="TRANSCRIPTION TERMINATION_ANTITERMINATION PROTEIN NUSA"/>
    <property type="match status" value="1"/>
</dbReference>
<keyword evidence="11" id="KW-1185">Reference proteome</keyword>
<comment type="function">
    <text evidence="7">Participates in both transcription termination and antitermination.</text>
</comment>
<keyword evidence="4 7" id="KW-0694">RNA-binding</keyword>
<dbReference type="CDD" id="cd22529">
    <property type="entry name" value="KH-II_NusA_rpt2"/>
    <property type="match status" value="1"/>
</dbReference>
<dbReference type="SUPFAM" id="SSF50249">
    <property type="entry name" value="Nucleic acid-binding proteins"/>
    <property type="match status" value="1"/>
</dbReference>
<comment type="subunit">
    <text evidence="7">Monomer. Binds directly to the core enzyme of the DNA-dependent RNA polymerase and to nascent RNA.</text>
</comment>
<dbReference type="InterPro" id="IPR030842">
    <property type="entry name" value="TF_NusA_bacterial"/>
</dbReference>
<accession>A0ABP9DMF4</accession>
<evidence type="ECO:0000256" key="3">
    <source>
        <dbReference type="ARBA" id="ARBA00022814"/>
    </source>
</evidence>
<dbReference type="PROSITE" id="PS50084">
    <property type="entry name" value="KH_TYPE_1"/>
    <property type="match status" value="1"/>
</dbReference>
<organism evidence="10 11">
    <name type="scientific">Algivirga pacifica</name>
    <dbReference type="NCBI Taxonomy" id="1162670"/>
    <lineage>
        <taxon>Bacteria</taxon>
        <taxon>Pseudomonadati</taxon>
        <taxon>Bacteroidota</taxon>
        <taxon>Cytophagia</taxon>
        <taxon>Cytophagales</taxon>
        <taxon>Flammeovirgaceae</taxon>
        <taxon>Algivirga</taxon>
    </lineage>
</organism>
<dbReference type="PANTHER" id="PTHR22648">
    <property type="entry name" value="TRANSCRIPTION TERMINATION FACTOR NUSA"/>
    <property type="match status" value="1"/>
</dbReference>
<dbReference type="EMBL" id="BAABJX010000065">
    <property type="protein sequence ID" value="GAA4851246.1"/>
    <property type="molecule type" value="Genomic_DNA"/>
</dbReference>
<dbReference type="InterPro" id="IPR058582">
    <property type="entry name" value="KH_NusA_2nd"/>
</dbReference>
<evidence type="ECO:0000256" key="1">
    <source>
        <dbReference type="ARBA" id="ARBA00022472"/>
    </source>
</evidence>
<dbReference type="NCBIfam" id="TIGR01953">
    <property type="entry name" value="NusA"/>
    <property type="match status" value="1"/>
</dbReference>
<feature type="region of interest" description="Disordered" evidence="8">
    <location>
        <begin position="414"/>
        <end position="435"/>
    </location>
</feature>
<evidence type="ECO:0000259" key="9">
    <source>
        <dbReference type="PROSITE" id="PS50126"/>
    </source>
</evidence>
<comment type="subcellular location">
    <subcellularLocation>
        <location evidence="7">Cytoplasm</location>
    </subcellularLocation>
</comment>
<dbReference type="SUPFAM" id="SSF54814">
    <property type="entry name" value="Prokaryotic type KH domain (KH-domain type II)"/>
    <property type="match status" value="2"/>
</dbReference>
<gene>
    <name evidence="7 10" type="primary">nusA</name>
    <name evidence="10" type="ORF">GCM10023331_39910</name>
</gene>
<evidence type="ECO:0000256" key="5">
    <source>
        <dbReference type="ARBA" id="ARBA00023015"/>
    </source>
</evidence>
<dbReference type="Pfam" id="PF08529">
    <property type="entry name" value="NusA_N"/>
    <property type="match status" value="1"/>
</dbReference>
<dbReference type="InterPro" id="IPR013735">
    <property type="entry name" value="TF_NusA_N"/>
</dbReference>
<dbReference type="InterPro" id="IPR010213">
    <property type="entry name" value="TF_NusA"/>
</dbReference>
<dbReference type="InterPro" id="IPR015946">
    <property type="entry name" value="KH_dom-like_a/b"/>
</dbReference>
<dbReference type="Pfam" id="PF13184">
    <property type="entry name" value="KH_NusA_1st"/>
    <property type="match status" value="1"/>
</dbReference>
<dbReference type="Gene3D" id="2.40.50.140">
    <property type="entry name" value="Nucleic acid-binding proteins"/>
    <property type="match status" value="1"/>
</dbReference>
<dbReference type="InterPro" id="IPR003029">
    <property type="entry name" value="S1_domain"/>
</dbReference>
<dbReference type="HAMAP" id="MF_00945_B">
    <property type="entry name" value="NusA_B"/>
    <property type="match status" value="1"/>
</dbReference>
<comment type="similarity">
    <text evidence="7">Belongs to the NusA family.</text>
</comment>
<dbReference type="SUPFAM" id="SSF47794">
    <property type="entry name" value="Rad51 N-terminal domain-like"/>
    <property type="match status" value="1"/>
</dbReference>
<evidence type="ECO:0000256" key="4">
    <source>
        <dbReference type="ARBA" id="ARBA00022884"/>
    </source>
</evidence>
<dbReference type="InterPro" id="IPR009019">
    <property type="entry name" value="KH_sf_prok-type"/>
</dbReference>
<dbReference type="Gene3D" id="3.30.300.20">
    <property type="match status" value="2"/>
</dbReference>
<dbReference type="Pfam" id="PF26594">
    <property type="entry name" value="KH_NusA_2nd"/>
    <property type="match status" value="1"/>
</dbReference>
<protein>
    <recommendedName>
        <fullName evidence="7">Transcription termination/antitermination protein NusA</fullName>
    </recommendedName>
</protein>
<feature type="domain" description="S1 motif" evidence="9">
    <location>
        <begin position="139"/>
        <end position="204"/>
    </location>
</feature>
<dbReference type="CDD" id="cd02134">
    <property type="entry name" value="KH-II_NusA_rpt1"/>
    <property type="match status" value="1"/>
</dbReference>
<keyword evidence="1 7" id="KW-0806">Transcription termination</keyword>
<reference evidence="11" key="1">
    <citation type="journal article" date="2019" name="Int. J. Syst. Evol. Microbiol.">
        <title>The Global Catalogue of Microorganisms (GCM) 10K type strain sequencing project: providing services to taxonomists for standard genome sequencing and annotation.</title>
        <authorList>
            <consortium name="The Broad Institute Genomics Platform"/>
            <consortium name="The Broad Institute Genome Sequencing Center for Infectious Disease"/>
            <person name="Wu L."/>
            <person name="Ma J."/>
        </authorList>
    </citation>
    <scope>NUCLEOTIDE SEQUENCE [LARGE SCALE GENOMIC DNA]</scope>
    <source>
        <strain evidence="11">JCM 18326</strain>
    </source>
</reference>
<dbReference type="InterPro" id="IPR012340">
    <property type="entry name" value="NA-bd_OB-fold"/>
</dbReference>
<dbReference type="PROSITE" id="PS50126">
    <property type="entry name" value="S1"/>
    <property type="match status" value="1"/>
</dbReference>
<proteinExistence type="inferred from homology"/>
<keyword evidence="6 7" id="KW-0804">Transcription</keyword>
<evidence type="ECO:0000256" key="6">
    <source>
        <dbReference type="ARBA" id="ARBA00023163"/>
    </source>
</evidence>
<sequence>MNSSELIESFKEFAKLKNIDRPTMIHILEEVFRAMIKKQYGEDSNYDVIINVDAGDLEIWRYRTIVAEDEEEFDENTQIRLQDAKKIEEDFEEGEEVAEAVKLDFFGRRMVQTARQTLIQRVKDLEKDILFNKYKDQVGELVTGEVYQALGRELIIRDGEGNELSLPKNQLISKDRFRKGDTIRAVIARVEMTNNNPKIILSRTSEMLLERLFELEVPEIFDQLITIKKIVREPGERAKVAVESYDDRIDPVGACVGMRGSRIHSIVRELQNENIDVINYTENLELYISRSLSPAVINRIQVNEGKKRVSVFLDQDQVSLAIGKNGHNIKLASKLIGYEIDVFRDLGEDAEYESFIDLEEFSSIIDEWVIEEFKKTGFDTVESVLLAKREDLVRRVDLEEETIDEVVAILKKSEGEAADEEVDTDTAEEAGDSEE</sequence>
<dbReference type="InterPro" id="IPR010995">
    <property type="entry name" value="DNA_repair_Rad51/TF_NusA_a-hlx"/>
</dbReference>
<dbReference type="RefSeq" id="WP_345375080.1">
    <property type="nucleotide sequence ID" value="NZ_BAABJX010000065.1"/>
</dbReference>
<evidence type="ECO:0000313" key="10">
    <source>
        <dbReference type="EMBL" id="GAA4851246.1"/>
    </source>
</evidence>
<keyword evidence="2 7" id="KW-0963">Cytoplasm</keyword>
<name>A0ABP9DMF4_9BACT</name>
<keyword evidence="3 7" id="KW-0889">Transcription antitermination</keyword>
<comment type="caution">
    <text evidence="10">The sequence shown here is derived from an EMBL/GenBank/DDBJ whole genome shotgun (WGS) entry which is preliminary data.</text>
</comment>
<dbReference type="SUPFAM" id="SSF69705">
    <property type="entry name" value="Transcription factor NusA, N-terminal domain"/>
    <property type="match status" value="1"/>
</dbReference>